<dbReference type="Pfam" id="PF00067">
    <property type="entry name" value="p450"/>
    <property type="match status" value="1"/>
</dbReference>
<dbReference type="InterPro" id="IPR036396">
    <property type="entry name" value="Cyt_P450_sf"/>
</dbReference>
<keyword evidence="6" id="KW-0560">Oxidoreductase</keyword>
<keyword evidence="4" id="KW-0479">Metal-binding</keyword>
<evidence type="ECO:0000313" key="9">
    <source>
        <dbReference type="Proteomes" id="UP001583177"/>
    </source>
</evidence>
<evidence type="ECO:0000313" key="8">
    <source>
        <dbReference type="EMBL" id="KAL1858048.1"/>
    </source>
</evidence>
<comment type="cofactor">
    <cofactor evidence="1">
        <name>heme</name>
        <dbReference type="ChEBI" id="CHEBI:30413"/>
    </cofactor>
</comment>
<feature type="transmembrane region" description="Helical" evidence="7">
    <location>
        <begin position="53"/>
        <end position="73"/>
    </location>
</feature>
<dbReference type="InterPro" id="IPR002403">
    <property type="entry name" value="Cyt_P450_E_grp-IV"/>
</dbReference>
<evidence type="ECO:0000256" key="7">
    <source>
        <dbReference type="SAM" id="Phobius"/>
    </source>
</evidence>
<protein>
    <recommendedName>
        <fullName evidence="10">Benzoate 4-monooxygenase cytochrome P450</fullName>
    </recommendedName>
</protein>
<keyword evidence="7" id="KW-1133">Transmembrane helix</keyword>
<proteinExistence type="inferred from homology"/>
<keyword evidence="6" id="KW-0503">Monooxygenase</keyword>
<keyword evidence="3" id="KW-0349">Heme</keyword>
<gene>
    <name evidence="8" type="ORF">Daus18300_010160</name>
</gene>
<evidence type="ECO:0000256" key="4">
    <source>
        <dbReference type="ARBA" id="ARBA00022723"/>
    </source>
</evidence>
<comment type="similarity">
    <text evidence="2">Belongs to the cytochrome P450 family.</text>
</comment>
<dbReference type="InterPro" id="IPR001128">
    <property type="entry name" value="Cyt_P450"/>
</dbReference>
<dbReference type="Proteomes" id="UP001583177">
    <property type="component" value="Unassembled WGS sequence"/>
</dbReference>
<comment type="caution">
    <text evidence="8">The sequence shown here is derived from an EMBL/GenBank/DDBJ whole genome shotgun (WGS) entry which is preliminary data.</text>
</comment>
<name>A0ABR3WBD8_9PEZI</name>
<dbReference type="PANTHER" id="PTHR24305:SF226">
    <property type="entry name" value="CYTOCHROME P450 MONOOXYGENASE"/>
    <property type="match status" value="1"/>
</dbReference>
<evidence type="ECO:0000256" key="3">
    <source>
        <dbReference type="ARBA" id="ARBA00022617"/>
    </source>
</evidence>
<keyword evidence="7" id="KW-0812">Transmembrane</keyword>
<evidence type="ECO:0000256" key="6">
    <source>
        <dbReference type="ARBA" id="ARBA00023033"/>
    </source>
</evidence>
<keyword evidence="9" id="KW-1185">Reference proteome</keyword>
<keyword evidence="7" id="KW-0472">Membrane</keyword>
<dbReference type="PRINTS" id="PR00465">
    <property type="entry name" value="EP450IV"/>
</dbReference>
<dbReference type="SUPFAM" id="SSF48264">
    <property type="entry name" value="Cytochrome P450"/>
    <property type="match status" value="1"/>
</dbReference>
<dbReference type="Gene3D" id="1.10.630.10">
    <property type="entry name" value="Cytochrome P450"/>
    <property type="match status" value="1"/>
</dbReference>
<dbReference type="InterPro" id="IPR050121">
    <property type="entry name" value="Cytochrome_P450_monoxygenase"/>
</dbReference>
<evidence type="ECO:0000256" key="2">
    <source>
        <dbReference type="ARBA" id="ARBA00010617"/>
    </source>
</evidence>
<dbReference type="PRINTS" id="PR00385">
    <property type="entry name" value="P450"/>
</dbReference>
<sequence length="563" mass="62739">MNHSQVRKPSESNLSSTLLPFRDHSLVLGISIIQFRHPALFGMGFSGIMPVDLVSALGALVSLGLIFLIYAFLFHPLRAYPGPLLAKVTDGYSGYYASKRCLHLRTCYDHVKYGPVFRQAPNRLVFNTATALKDIYLNPGVNKAHIYKQTQFNPQINIFGTLDRGRHRQKRKVYGQVLSDRSLRIFEPKMNEEIDVFLKQLLNAQGKAVNMSPACERLATDIAGQLAFGQPLHTQVDAKNRLFPRAMVSMNAVVSLFISRLNKKDNRAFGQAVQGIIQSRMALGKDATHDFYSIVADDVNTDEGLRQSELWSEAIFFLPAGGTTISGALSAVFFYLSRHPAVYARLADEIRTTFTSGRAIQTGPKLNGSKYLRAIIDESMRMSPPFLGTFWREPHTSYHERFVVDGHVIPPGTIVGISPYSVMHNEAYFPEPFAFRPERWLVPEGEQSGAAVSIAQAEQERSMMRAAFAPFALGETGCLGKAMAYQEMSLVLAKTLWYFDFERAAGEAGRLGEGEPGKTNGRGKKEEYQLFDLAVADHDGPNLVFRPRGEYWHELGVTADQGV</sequence>
<accession>A0ABR3WBD8</accession>
<dbReference type="PANTHER" id="PTHR24305">
    <property type="entry name" value="CYTOCHROME P450"/>
    <property type="match status" value="1"/>
</dbReference>
<reference evidence="8 9" key="1">
    <citation type="journal article" date="2024" name="IMA Fungus">
        <title>IMA Genome - F19 : A genome assembly and annotation guide to empower mycologists, including annotated draft genome sequences of Ceratocystis pirilliformis, Diaporthe australafricana, Fusarium ophioides, Paecilomyces lecythidis, and Sporothrix stenoceras.</title>
        <authorList>
            <person name="Aylward J."/>
            <person name="Wilson A.M."/>
            <person name="Visagie C.M."/>
            <person name="Spraker J."/>
            <person name="Barnes I."/>
            <person name="Buitendag C."/>
            <person name="Ceriani C."/>
            <person name="Del Mar Angel L."/>
            <person name="du Plessis D."/>
            <person name="Fuchs T."/>
            <person name="Gasser K."/>
            <person name="Kramer D."/>
            <person name="Li W."/>
            <person name="Munsamy K."/>
            <person name="Piso A."/>
            <person name="Price J.L."/>
            <person name="Sonnekus B."/>
            <person name="Thomas C."/>
            <person name="van der Nest A."/>
            <person name="van Dijk A."/>
            <person name="van Heerden A."/>
            <person name="van Vuuren N."/>
            <person name="Yilmaz N."/>
            <person name="Duong T.A."/>
            <person name="van der Merwe N.A."/>
            <person name="Wingfield M.J."/>
            <person name="Wingfield B.D."/>
        </authorList>
    </citation>
    <scope>NUCLEOTIDE SEQUENCE [LARGE SCALE GENOMIC DNA]</scope>
    <source>
        <strain evidence="8 9">CMW 18300</strain>
    </source>
</reference>
<dbReference type="EMBL" id="JAWRVE010000109">
    <property type="protein sequence ID" value="KAL1858048.1"/>
    <property type="molecule type" value="Genomic_DNA"/>
</dbReference>
<keyword evidence="5" id="KW-0408">Iron</keyword>
<evidence type="ECO:0000256" key="5">
    <source>
        <dbReference type="ARBA" id="ARBA00023004"/>
    </source>
</evidence>
<organism evidence="8 9">
    <name type="scientific">Diaporthe australafricana</name>
    <dbReference type="NCBI Taxonomy" id="127596"/>
    <lineage>
        <taxon>Eukaryota</taxon>
        <taxon>Fungi</taxon>
        <taxon>Dikarya</taxon>
        <taxon>Ascomycota</taxon>
        <taxon>Pezizomycotina</taxon>
        <taxon>Sordariomycetes</taxon>
        <taxon>Sordariomycetidae</taxon>
        <taxon>Diaporthales</taxon>
        <taxon>Diaporthaceae</taxon>
        <taxon>Diaporthe</taxon>
    </lineage>
</organism>
<evidence type="ECO:0008006" key="10">
    <source>
        <dbReference type="Google" id="ProtNLM"/>
    </source>
</evidence>
<evidence type="ECO:0000256" key="1">
    <source>
        <dbReference type="ARBA" id="ARBA00001971"/>
    </source>
</evidence>